<evidence type="ECO:0000256" key="6">
    <source>
        <dbReference type="ARBA" id="ARBA00022737"/>
    </source>
</evidence>
<keyword evidence="8" id="KW-0472">Membrane</keyword>
<comment type="subcellular location">
    <subcellularLocation>
        <location evidence="1">Cell membrane</location>
    </subcellularLocation>
</comment>
<keyword evidence="2" id="KW-1003">Cell membrane</keyword>
<dbReference type="SMART" id="SM00369">
    <property type="entry name" value="LRR_TYP"/>
    <property type="match status" value="11"/>
</dbReference>
<keyword evidence="5" id="KW-0732">Signal</keyword>
<dbReference type="InterPro" id="IPR032675">
    <property type="entry name" value="LRR_dom_sf"/>
</dbReference>
<keyword evidence="3" id="KW-0433">Leucine-rich repeat</keyword>
<dbReference type="SMART" id="SM00365">
    <property type="entry name" value="LRR_SD22"/>
    <property type="match status" value="5"/>
</dbReference>
<organism evidence="9 10">
    <name type="scientific">Owenia fusiformis</name>
    <name type="common">Polychaete worm</name>
    <dbReference type="NCBI Taxonomy" id="6347"/>
    <lineage>
        <taxon>Eukaryota</taxon>
        <taxon>Metazoa</taxon>
        <taxon>Spiralia</taxon>
        <taxon>Lophotrochozoa</taxon>
        <taxon>Annelida</taxon>
        <taxon>Polychaeta</taxon>
        <taxon>Sedentaria</taxon>
        <taxon>Canalipalpata</taxon>
        <taxon>Sabellida</taxon>
        <taxon>Oweniida</taxon>
        <taxon>Oweniidae</taxon>
        <taxon>Owenia</taxon>
    </lineage>
</organism>
<keyword evidence="10" id="KW-1185">Reference proteome</keyword>
<dbReference type="Pfam" id="PF13855">
    <property type="entry name" value="LRR_8"/>
    <property type="match status" value="3"/>
</dbReference>
<dbReference type="EMBL" id="CAIIXF020000010">
    <property type="protein sequence ID" value="CAH1796813.1"/>
    <property type="molecule type" value="Genomic_DNA"/>
</dbReference>
<dbReference type="InterPro" id="IPR026906">
    <property type="entry name" value="LRR_5"/>
</dbReference>
<sequence>MEISKYWLMLLLCTWLGETLVTACPKGCICQHYNVDCRGQNLTEIPTDIPISTRILHIEGNRIRELTEESFQNLENLDILGLGGNEIMTLKKSPFQKLIKLTHLYLDNNLLTGDDFKSATFMGLDALVVMNLSHNPIATLNDGSFQFEYLTSLQTLDLSYNDLQHISPNAFTDIHQLTTLYLNDNHLDDITHIFKGLKKLQTLNCSSNQITMIGKGDMYDLRDLQFFDIGTNKLSVIEEDAFSELQKLTFLDLRENRLTTVPTDNLKYLSSLVILDLDTNPIKEITTGAVPIPSLEDLFINNMPVLSTIKNGSFAQLKNLQRAFIANNPKLSNIHPSAFNVTPSKDSAMSTIDLRNNSLRTLDKTLLNWNSMHEIQVGANPWNCDCNIEWMIESLPDDQSHFQYDLKCDAPKRLLGQLVQSLESEDFICPVAPITAYMGGMITSIVVISIVALVAIVGFIIFKCRYRFKCCFTRPGDYHRVMYDIYDAMEPEGVIVTPASEYKDKIIAKNERKSLKDAVEV</sequence>
<comment type="caution">
    <text evidence="9">The sequence shown here is derived from an EMBL/GenBank/DDBJ whole genome shotgun (WGS) entry which is preliminary data.</text>
</comment>
<dbReference type="SMART" id="SM00013">
    <property type="entry name" value="LRRNT"/>
    <property type="match status" value="1"/>
</dbReference>
<evidence type="ECO:0000256" key="3">
    <source>
        <dbReference type="ARBA" id="ARBA00022614"/>
    </source>
</evidence>
<dbReference type="InterPro" id="IPR050541">
    <property type="entry name" value="LRR_TM_domain-containing"/>
</dbReference>
<dbReference type="FunFam" id="3.80.10.10:FF:001438">
    <property type="entry name" value="Uncharacterized protein"/>
    <property type="match status" value="1"/>
</dbReference>
<gene>
    <name evidence="9" type="ORF">OFUS_LOCUS21182</name>
</gene>
<dbReference type="InterPro" id="IPR003591">
    <property type="entry name" value="Leu-rich_rpt_typical-subtyp"/>
</dbReference>
<dbReference type="PANTHER" id="PTHR24369">
    <property type="entry name" value="ANTIGEN BSP, PUTATIVE-RELATED"/>
    <property type="match status" value="1"/>
</dbReference>
<dbReference type="Proteomes" id="UP000749559">
    <property type="component" value="Unassembled WGS sequence"/>
</dbReference>
<dbReference type="InterPro" id="IPR001611">
    <property type="entry name" value="Leu-rich_rpt"/>
</dbReference>
<dbReference type="InterPro" id="IPR000372">
    <property type="entry name" value="LRRNT"/>
</dbReference>
<name>A0A8J1TX44_OWEFU</name>
<evidence type="ECO:0000256" key="7">
    <source>
        <dbReference type="ARBA" id="ARBA00022989"/>
    </source>
</evidence>
<proteinExistence type="predicted"/>
<evidence type="ECO:0000256" key="2">
    <source>
        <dbReference type="ARBA" id="ARBA00022475"/>
    </source>
</evidence>
<keyword evidence="4" id="KW-0812">Transmembrane</keyword>
<evidence type="ECO:0000313" key="10">
    <source>
        <dbReference type="Proteomes" id="UP000749559"/>
    </source>
</evidence>
<dbReference type="OrthoDB" id="6099413at2759"/>
<dbReference type="Gene3D" id="3.80.10.10">
    <property type="entry name" value="Ribonuclease Inhibitor"/>
    <property type="match status" value="3"/>
</dbReference>
<dbReference type="GO" id="GO:0005886">
    <property type="term" value="C:plasma membrane"/>
    <property type="evidence" value="ECO:0007669"/>
    <property type="project" value="UniProtKB-SubCell"/>
</dbReference>
<dbReference type="Pfam" id="PF13306">
    <property type="entry name" value="LRR_5"/>
    <property type="match status" value="1"/>
</dbReference>
<dbReference type="PANTHER" id="PTHR24369:SF210">
    <property type="entry name" value="CHAOPTIN-RELATED"/>
    <property type="match status" value="1"/>
</dbReference>
<accession>A0A8J1TX44</accession>
<dbReference type="SUPFAM" id="SSF52058">
    <property type="entry name" value="L domain-like"/>
    <property type="match status" value="1"/>
</dbReference>
<dbReference type="AlphaFoldDB" id="A0A8J1TX44"/>
<keyword evidence="7" id="KW-1133">Transmembrane helix</keyword>
<evidence type="ECO:0000256" key="4">
    <source>
        <dbReference type="ARBA" id="ARBA00022692"/>
    </source>
</evidence>
<evidence type="ECO:0000256" key="8">
    <source>
        <dbReference type="ARBA" id="ARBA00023136"/>
    </source>
</evidence>
<evidence type="ECO:0000256" key="1">
    <source>
        <dbReference type="ARBA" id="ARBA00004236"/>
    </source>
</evidence>
<dbReference type="InterPro" id="IPR000483">
    <property type="entry name" value="Cys-rich_flank_reg_C"/>
</dbReference>
<dbReference type="SMART" id="SM00082">
    <property type="entry name" value="LRRCT"/>
    <property type="match status" value="1"/>
</dbReference>
<protein>
    <submittedName>
        <fullName evidence="9">Uncharacterized protein</fullName>
    </submittedName>
</protein>
<dbReference type="Pfam" id="PF01462">
    <property type="entry name" value="LRRNT"/>
    <property type="match status" value="1"/>
</dbReference>
<dbReference type="PROSITE" id="PS51450">
    <property type="entry name" value="LRR"/>
    <property type="match status" value="1"/>
</dbReference>
<reference evidence="9" key="1">
    <citation type="submission" date="2022-03" db="EMBL/GenBank/DDBJ databases">
        <authorList>
            <person name="Martin C."/>
        </authorList>
    </citation>
    <scope>NUCLEOTIDE SEQUENCE</scope>
</reference>
<keyword evidence="6" id="KW-0677">Repeat</keyword>
<evidence type="ECO:0000256" key="5">
    <source>
        <dbReference type="ARBA" id="ARBA00022729"/>
    </source>
</evidence>
<evidence type="ECO:0000313" key="9">
    <source>
        <dbReference type="EMBL" id="CAH1796813.1"/>
    </source>
</evidence>